<gene>
    <name evidence="2" type="ORF">CLOSAC_37920</name>
</gene>
<feature type="transmembrane region" description="Helical" evidence="1">
    <location>
        <begin position="130"/>
        <end position="156"/>
    </location>
</feature>
<keyword evidence="1" id="KW-0472">Membrane</keyword>
<name>A0A1S8MSX3_CLOSA</name>
<keyword evidence="1" id="KW-1133">Transmembrane helix</keyword>
<evidence type="ECO:0000256" key="1">
    <source>
        <dbReference type="SAM" id="Phobius"/>
    </source>
</evidence>
<accession>A0A1S8MSX3</accession>
<dbReference type="RefSeq" id="WP_077866820.1">
    <property type="nucleotide sequence ID" value="NZ_LZYZ01000008.1"/>
</dbReference>
<keyword evidence="1" id="KW-0812">Transmembrane</keyword>
<feature type="transmembrane region" description="Helical" evidence="1">
    <location>
        <begin position="96"/>
        <end position="118"/>
    </location>
</feature>
<feature type="transmembrane region" description="Helical" evidence="1">
    <location>
        <begin position="12"/>
        <end position="34"/>
    </location>
</feature>
<sequence>MKSKNIAQSGILIALNLAILYSASILPISTLSILTVASCITPISIIRTSIKNAILIYLSSSILSFFLVSINIAIYYTLFFGIYGIIKYFIERFRNLLIELILKLLSFNILLIIFYIIAKSFLSIPHEFPLWLLWISAQVIFLIYDYALTLLISFILDKFHKYNF</sequence>
<evidence type="ECO:0000313" key="3">
    <source>
        <dbReference type="Proteomes" id="UP000191154"/>
    </source>
</evidence>
<evidence type="ECO:0000313" key="2">
    <source>
        <dbReference type="EMBL" id="OOM07263.1"/>
    </source>
</evidence>
<protein>
    <submittedName>
        <fullName evidence="2">Uncharacterized protein</fullName>
    </submittedName>
</protein>
<reference evidence="2 3" key="1">
    <citation type="submission" date="2016-05" db="EMBL/GenBank/DDBJ databases">
        <title>Microbial solvent formation.</title>
        <authorList>
            <person name="Poehlein A."/>
            <person name="Montoya Solano J.D."/>
            <person name="Flitsch S."/>
            <person name="Krabben P."/>
            <person name="Duerre P."/>
            <person name="Daniel R."/>
        </authorList>
    </citation>
    <scope>NUCLEOTIDE SEQUENCE [LARGE SCALE GENOMIC DNA]</scope>
    <source>
        <strain evidence="2 3">L1-8</strain>
    </source>
</reference>
<feature type="transmembrane region" description="Helical" evidence="1">
    <location>
        <begin position="54"/>
        <end position="84"/>
    </location>
</feature>
<dbReference type="AlphaFoldDB" id="A0A1S8MSX3"/>
<dbReference type="EMBL" id="LZYZ01000008">
    <property type="protein sequence ID" value="OOM07263.1"/>
    <property type="molecule type" value="Genomic_DNA"/>
</dbReference>
<organism evidence="2 3">
    <name type="scientific">Clostridium saccharobutylicum</name>
    <dbReference type="NCBI Taxonomy" id="169679"/>
    <lineage>
        <taxon>Bacteria</taxon>
        <taxon>Bacillati</taxon>
        <taxon>Bacillota</taxon>
        <taxon>Clostridia</taxon>
        <taxon>Eubacteriales</taxon>
        <taxon>Clostridiaceae</taxon>
        <taxon>Clostridium</taxon>
    </lineage>
</organism>
<comment type="caution">
    <text evidence="2">The sequence shown here is derived from an EMBL/GenBank/DDBJ whole genome shotgun (WGS) entry which is preliminary data.</text>
</comment>
<dbReference type="STRING" id="169679.CSACC_30490"/>
<dbReference type="Proteomes" id="UP000191154">
    <property type="component" value="Unassembled WGS sequence"/>
</dbReference>
<proteinExistence type="predicted"/>